<organism evidence="1 3">
    <name type="scientific">Xylella taiwanensis</name>
    <dbReference type="NCBI Taxonomy" id="1444770"/>
    <lineage>
        <taxon>Bacteria</taxon>
        <taxon>Pseudomonadati</taxon>
        <taxon>Pseudomonadota</taxon>
        <taxon>Gammaproteobacteria</taxon>
        <taxon>Lysobacterales</taxon>
        <taxon>Lysobacteraceae</taxon>
        <taxon>Xylella</taxon>
    </lineage>
</organism>
<dbReference type="eggNOG" id="ENOG502ZXRE">
    <property type="taxonomic scope" value="Bacteria"/>
</dbReference>
<evidence type="ECO:0000313" key="2">
    <source>
        <dbReference type="EMBL" id="MCD8473655.1"/>
    </source>
</evidence>
<dbReference type="EMBL" id="JAJPPU010000002">
    <property type="protein sequence ID" value="MCD8473655.1"/>
    <property type="molecule type" value="Genomic_DNA"/>
</dbReference>
<dbReference type="OrthoDB" id="7064567at2"/>
<dbReference type="STRING" id="1444770.AF72_01935"/>
<reference evidence="1 3" key="1">
    <citation type="journal article" date="2014" name="Genome Announc.">
        <title>Draft Genome Sequence of Xylella fastidiosa Pear Leaf Scorch Strain in Taiwan.</title>
        <authorList>
            <person name="Su C.C."/>
            <person name="Deng W.L."/>
            <person name="Jan F.J."/>
            <person name="Chang C.J."/>
            <person name="Huang H."/>
            <person name="Chen J."/>
        </authorList>
    </citation>
    <scope>NUCLEOTIDE SEQUENCE [LARGE SCALE GENOMIC DNA]</scope>
    <source>
        <strain evidence="1 3">PLS229</strain>
    </source>
</reference>
<accession>Z9JN36</accession>
<evidence type="ECO:0000313" key="3">
    <source>
        <dbReference type="Proteomes" id="UP000020406"/>
    </source>
</evidence>
<name>Z9JN36_9GAMM</name>
<keyword evidence="4" id="KW-1185">Reference proteome</keyword>
<dbReference type="KEGG" id="xtw:AB672_04510"/>
<dbReference type="EMBL" id="JDSQ01000002">
    <property type="protein sequence ID" value="EWS79216.1"/>
    <property type="molecule type" value="Genomic_DNA"/>
</dbReference>
<dbReference type="Proteomes" id="UP000020406">
    <property type="component" value="Unassembled WGS sequence"/>
</dbReference>
<evidence type="ECO:0000313" key="1">
    <source>
        <dbReference type="EMBL" id="EWS79216.1"/>
    </source>
</evidence>
<reference evidence="2" key="2">
    <citation type="submission" date="2021-11" db="EMBL/GenBank/DDBJ databases">
        <title>Genome sequence of Xylella taiwanensis PLS432.</title>
        <authorList>
            <person name="Weng L.-W."/>
            <person name="Su C.-C."/>
            <person name="Tsai C.-W."/>
            <person name="Kuo C.-H."/>
        </authorList>
    </citation>
    <scope>NUCLEOTIDE SEQUENCE</scope>
    <source>
        <strain evidence="2">PLS432</strain>
    </source>
</reference>
<gene>
    <name evidence="1" type="ORF">AF72_01935</name>
    <name evidence="2" type="ORF">LPH55_09360</name>
</gene>
<protein>
    <submittedName>
        <fullName evidence="1">Uncharacterized protein</fullName>
    </submittedName>
</protein>
<dbReference type="RefSeq" id="WP_038270259.1">
    <property type="nucleotide sequence ID" value="NZ_CP053627.1"/>
</dbReference>
<sequence length="169" mass="19964">MPFINEIPTAEDIEKYGLPFKKDLNLHIELRRQWTVDRERNFHLYEGGPTANQAFKNVFYYRFYLYLNGSKFIIKLDIDRTRKPSLFKDNPYVIEWNKVASIKVMPHDQINPLKTLPPSAWENPDVLQPLLDNYSFNQFIAIFKAAVTVHGAGRSNRHIHTPIVVRFRF</sequence>
<dbReference type="AlphaFoldDB" id="Z9JN36"/>
<dbReference type="Proteomes" id="UP001430701">
    <property type="component" value="Unassembled WGS sequence"/>
</dbReference>
<evidence type="ECO:0000313" key="4">
    <source>
        <dbReference type="Proteomes" id="UP001430701"/>
    </source>
</evidence>
<proteinExistence type="predicted"/>
<comment type="caution">
    <text evidence="1">The sequence shown here is derived from an EMBL/GenBank/DDBJ whole genome shotgun (WGS) entry which is preliminary data.</text>
</comment>
<dbReference type="PATRIC" id="fig|1444770.3.peg.471"/>
<dbReference type="GeneID" id="68900548"/>